<dbReference type="InterPro" id="IPR004610">
    <property type="entry name" value="RecJ"/>
</dbReference>
<comment type="caution">
    <text evidence="9">The sequence shown here is derived from an EMBL/GenBank/DDBJ whole genome shotgun (WGS) entry which is preliminary data.</text>
</comment>
<dbReference type="PANTHER" id="PTHR30255">
    <property type="entry name" value="SINGLE-STRANDED-DNA-SPECIFIC EXONUCLEASE RECJ"/>
    <property type="match status" value="1"/>
</dbReference>
<evidence type="ECO:0000259" key="8">
    <source>
        <dbReference type="Pfam" id="PF17768"/>
    </source>
</evidence>
<dbReference type="GO" id="GO:0008409">
    <property type="term" value="F:5'-3' exonuclease activity"/>
    <property type="evidence" value="ECO:0007669"/>
    <property type="project" value="InterPro"/>
</dbReference>
<dbReference type="Pfam" id="PF01368">
    <property type="entry name" value="DHH"/>
    <property type="match status" value="1"/>
</dbReference>
<organism evidence="9 10">
    <name type="scientific">Lawsonibacter hominis</name>
    <dbReference type="NCBI Taxonomy" id="2763053"/>
    <lineage>
        <taxon>Bacteria</taxon>
        <taxon>Bacillati</taxon>
        <taxon>Bacillota</taxon>
        <taxon>Clostridia</taxon>
        <taxon>Eubacteriales</taxon>
        <taxon>Oscillospiraceae</taxon>
        <taxon>Lawsonibacter</taxon>
    </lineage>
</organism>
<keyword evidence="5 9" id="KW-0269">Exonuclease</keyword>
<dbReference type="InterPro" id="IPR001667">
    <property type="entry name" value="DDH_dom"/>
</dbReference>
<feature type="domain" description="DDH" evidence="6">
    <location>
        <begin position="79"/>
        <end position="228"/>
    </location>
</feature>
<keyword evidence="3" id="KW-0540">Nuclease</keyword>
<dbReference type="Pfam" id="PF02272">
    <property type="entry name" value="DHHA1"/>
    <property type="match status" value="1"/>
</dbReference>
<keyword evidence="10" id="KW-1185">Reference proteome</keyword>
<dbReference type="EMBL" id="JACOPP010000015">
    <property type="protein sequence ID" value="MBC5734291.1"/>
    <property type="molecule type" value="Genomic_DNA"/>
</dbReference>
<dbReference type="InterPro" id="IPR051673">
    <property type="entry name" value="SSDNA_exonuclease_RecJ"/>
</dbReference>
<evidence type="ECO:0000313" key="9">
    <source>
        <dbReference type="EMBL" id="MBC5734291.1"/>
    </source>
</evidence>
<evidence type="ECO:0000313" key="10">
    <source>
        <dbReference type="Proteomes" id="UP000661435"/>
    </source>
</evidence>
<evidence type="ECO:0000256" key="3">
    <source>
        <dbReference type="ARBA" id="ARBA00022722"/>
    </source>
</evidence>
<dbReference type="InterPro" id="IPR003156">
    <property type="entry name" value="DHHA1_dom"/>
</dbReference>
<evidence type="ECO:0000256" key="4">
    <source>
        <dbReference type="ARBA" id="ARBA00022801"/>
    </source>
</evidence>
<name>A0A8J6J7L3_9FIRM</name>
<protein>
    <recommendedName>
        <fullName evidence="2">Single-stranded-DNA-specific exonuclease RecJ</fullName>
    </recommendedName>
</protein>
<evidence type="ECO:0000256" key="1">
    <source>
        <dbReference type="ARBA" id="ARBA00005915"/>
    </source>
</evidence>
<evidence type="ECO:0000256" key="5">
    <source>
        <dbReference type="ARBA" id="ARBA00022839"/>
    </source>
</evidence>
<dbReference type="NCBIfam" id="TIGR00644">
    <property type="entry name" value="recJ"/>
    <property type="match status" value="1"/>
</dbReference>
<evidence type="ECO:0000259" key="7">
    <source>
        <dbReference type="Pfam" id="PF02272"/>
    </source>
</evidence>
<dbReference type="Pfam" id="PF17768">
    <property type="entry name" value="RecJ_OB"/>
    <property type="match status" value="1"/>
</dbReference>
<dbReference type="Gene3D" id="3.90.1640.30">
    <property type="match status" value="1"/>
</dbReference>
<comment type="similarity">
    <text evidence="1">Belongs to the RecJ family.</text>
</comment>
<dbReference type="SUPFAM" id="SSF64182">
    <property type="entry name" value="DHH phosphoesterases"/>
    <property type="match status" value="1"/>
</dbReference>
<feature type="domain" description="DHHA1" evidence="7">
    <location>
        <begin position="349"/>
        <end position="439"/>
    </location>
</feature>
<dbReference type="Gene3D" id="3.10.310.30">
    <property type="match status" value="1"/>
</dbReference>
<dbReference type="InterPro" id="IPR041122">
    <property type="entry name" value="RecJ_OB"/>
</dbReference>
<proteinExistence type="inferred from homology"/>
<reference evidence="9" key="1">
    <citation type="submission" date="2020-08" db="EMBL/GenBank/DDBJ databases">
        <title>Genome public.</title>
        <authorList>
            <person name="Liu C."/>
            <person name="Sun Q."/>
        </authorList>
    </citation>
    <scope>NUCLEOTIDE SEQUENCE</scope>
    <source>
        <strain evidence="9">NSJ-51</strain>
    </source>
</reference>
<evidence type="ECO:0000256" key="2">
    <source>
        <dbReference type="ARBA" id="ARBA00019841"/>
    </source>
</evidence>
<dbReference type="GO" id="GO:0003676">
    <property type="term" value="F:nucleic acid binding"/>
    <property type="evidence" value="ECO:0007669"/>
    <property type="project" value="InterPro"/>
</dbReference>
<dbReference type="PANTHER" id="PTHR30255:SF2">
    <property type="entry name" value="SINGLE-STRANDED-DNA-SPECIFIC EXONUCLEASE RECJ"/>
    <property type="match status" value="1"/>
</dbReference>
<dbReference type="GO" id="GO:0006310">
    <property type="term" value="P:DNA recombination"/>
    <property type="evidence" value="ECO:0007669"/>
    <property type="project" value="InterPro"/>
</dbReference>
<dbReference type="GO" id="GO:0006281">
    <property type="term" value="P:DNA repair"/>
    <property type="evidence" value="ECO:0007669"/>
    <property type="project" value="InterPro"/>
</dbReference>
<feature type="domain" description="RecJ OB" evidence="8">
    <location>
        <begin position="454"/>
        <end position="560"/>
    </location>
</feature>
<accession>A0A8J6J7L3</accession>
<gene>
    <name evidence="9" type="primary">recJ</name>
    <name evidence="9" type="ORF">H8S57_11210</name>
</gene>
<dbReference type="InterPro" id="IPR038763">
    <property type="entry name" value="DHH_sf"/>
</dbReference>
<keyword evidence="4" id="KW-0378">Hydrolase</keyword>
<dbReference type="RefSeq" id="WP_186908179.1">
    <property type="nucleotide sequence ID" value="NZ_JACOPP010000015.1"/>
</dbReference>
<dbReference type="AlphaFoldDB" id="A0A8J6J7L3"/>
<sequence length="689" mass="74543">MKYKQWNRTHCDSEARAALERAGIPPLAALALCARGQDTPEKARAFLACGQELLHDPLLMLDMDKAAGRLRLALERDERIAVYGDYDVDGITATCLLTDFLRSEGAAVISYIPDRMEEGYGLNRDAVNTLHRQGVSLIVTVDCGITAVDEAEYAQRLGVDVVVTDHHECKDTLPRCTAVVDPHRPGCPYPFKYLAGVGVALKLVLALGGPARRAALLAEYADLAAIGTVADVMNVTGENRCLVRLGLEALQHTRRPGLRSLLHEAGLEEKSISSMSVGYVLAPRINASGRMGCASLAGELLLTEDPGRAALLAAQLCQLNRERQAIEAAIYAECVARVEALPGEERYALVLSGEAWHQGVVGIVASRLAEKYSCPTFMICLQDGRGKGSCRSFGGFNLFAALEHCAGLLEGFGGHALAAGFTIREEQIPAFAACMAEYVRLRTGGAEMVSTLEIDAEIEDAGALTLDGVEGLDLLEPYGAGNPKPVFSLSGCTVSAASEVGGGRHLKLKLACGGRSFDAIFFSATLAQAGLSCGDRVDVAFTPQVNEYRGWRTVQLQLCDLRPALTRAQAERALYEKFRRGEPLSRSEAAALLPSREDFVSLWRYLKGHTAHGPLEETAPRLARNIARACGQRETVMRTLVCLEVFDERGLIRLERTTDHLQIGLTAVDGKVDLEQSVIMRKLRSILEP</sequence>
<evidence type="ECO:0000259" key="6">
    <source>
        <dbReference type="Pfam" id="PF01368"/>
    </source>
</evidence>
<dbReference type="Proteomes" id="UP000661435">
    <property type="component" value="Unassembled WGS sequence"/>
</dbReference>